<proteinExistence type="predicted"/>
<dbReference type="SUPFAM" id="SSF56281">
    <property type="entry name" value="Metallo-hydrolase/oxidoreductase"/>
    <property type="match status" value="1"/>
</dbReference>
<gene>
    <name evidence="1" type="ORF">D5R40_09685</name>
</gene>
<sequence length="259" mass="28588">MHLTWLDSNSWLIEIGGKQLLLDPWLVGPLVFGNLPWLFKGERRTPRAIPENIDLIVLSQGLEDHAHPQTLKQLNKNIPVVASPTAAKVVQELGYSQIVTLAHGETYSFDNSIEIRAVPGSLVGPTLVENGYIFKDLSTDNTIYYEPHGSHSEKIKEFAPINVVITPIINLNLPLVGPIIKGNESALQVAQWLKPQVMLPTAAGGDIDFQGLLISLLKAEGSVEETQLQLTKNNLDTKVIEAQPGERFELQLEQRVLAN</sequence>
<dbReference type="AlphaFoldDB" id="A0A3N6PFD0"/>
<dbReference type="OrthoDB" id="507726at2"/>
<dbReference type="InterPro" id="IPR036866">
    <property type="entry name" value="RibonucZ/Hydroxyglut_hydro"/>
</dbReference>
<dbReference type="PANTHER" id="PTHR36142">
    <property type="entry name" value="METALLO-HYDROLASE/OXIDOREDUCTASE SUPERFAMILY PROTEIN"/>
    <property type="match status" value="1"/>
</dbReference>
<dbReference type="EMBL" id="RCBY01000040">
    <property type="protein sequence ID" value="RQH46423.1"/>
    <property type="molecule type" value="Genomic_DNA"/>
</dbReference>
<dbReference type="Pfam" id="PF13483">
    <property type="entry name" value="Lactamase_B_3"/>
    <property type="match status" value="1"/>
</dbReference>
<dbReference type="Proteomes" id="UP000269154">
    <property type="component" value="Unassembled WGS sequence"/>
</dbReference>
<evidence type="ECO:0000313" key="2">
    <source>
        <dbReference type="Proteomes" id="UP000269154"/>
    </source>
</evidence>
<accession>A0A3N6PFD0</accession>
<dbReference type="PANTHER" id="PTHR36142:SF2">
    <property type="entry name" value="METALLO-HYDROLASE_OXIDOREDUCTASE SUPERFAMILY PROTEIN"/>
    <property type="match status" value="1"/>
</dbReference>
<dbReference type="GO" id="GO:0016787">
    <property type="term" value="F:hydrolase activity"/>
    <property type="evidence" value="ECO:0007669"/>
    <property type="project" value="UniProtKB-KW"/>
</dbReference>
<keyword evidence="1" id="KW-0378">Hydrolase</keyword>
<dbReference type="Gene3D" id="3.60.15.10">
    <property type="entry name" value="Ribonuclease Z/Hydroxyacylglutathione hydrolase-like"/>
    <property type="match status" value="1"/>
</dbReference>
<protein>
    <submittedName>
        <fullName evidence="1">MBL fold metallo-hydrolase</fullName>
    </submittedName>
</protein>
<evidence type="ECO:0000313" key="1">
    <source>
        <dbReference type="EMBL" id="RQH46423.1"/>
    </source>
</evidence>
<comment type="caution">
    <text evidence="1">The sequence shown here is derived from an EMBL/GenBank/DDBJ whole genome shotgun (WGS) entry which is preliminary data.</text>
</comment>
<organism evidence="1 2">
    <name type="scientific">Okeania hirsuta</name>
    <dbReference type="NCBI Taxonomy" id="1458930"/>
    <lineage>
        <taxon>Bacteria</taxon>
        <taxon>Bacillati</taxon>
        <taxon>Cyanobacteriota</taxon>
        <taxon>Cyanophyceae</taxon>
        <taxon>Oscillatoriophycideae</taxon>
        <taxon>Oscillatoriales</taxon>
        <taxon>Microcoleaceae</taxon>
        <taxon>Okeania</taxon>
    </lineage>
</organism>
<dbReference type="RefSeq" id="WP_124145321.1">
    <property type="nucleotide sequence ID" value="NZ_CAWOKI010000078.1"/>
</dbReference>
<reference evidence="1 2" key="1">
    <citation type="journal article" date="2018" name="ACS Chem. Biol.">
        <title>Ketoreductase domain dysfunction expands chemodiversity: malyngamide biosynthesis in the cyanobacterium Okeania hirsuta.</title>
        <authorList>
            <person name="Moss N.A."/>
            <person name="Leao T."/>
            <person name="Rankin M."/>
            <person name="McCullough T.M."/>
            <person name="Qu P."/>
            <person name="Korobeynikov A."/>
            <person name="Smith J.L."/>
            <person name="Gerwick L."/>
            <person name="Gerwick W.H."/>
        </authorList>
    </citation>
    <scope>NUCLEOTIDE SEQUENCE [LARGE SCALE GENOMIC DNA]</scope>
    <source>
        <strain evidence="1 2">PAB10Feb10-1</strain>
    </source>
</reference>
<keyword evidence="2" id="KW-1185">Reference proteome</keyword>
<name>A0A3N6PFD0_9CYAN</name>